<evidence type="ECO:0000313" key="2">
    <source>
        <dbReference type="EMBL" id="EHN59690.1"/>
    </source>
</evidence>
<feature type="domain" description="NAD(P)-binding" evidence="1">
    <location>
        <begin position="7"/>
        <end position="203"/>
    </location>
</feature>
<dbReference type="GO" id="GO:0016646">
    <property type="term" value="F:oxidoreductase activity, acting on the CH-NH group of donors, NAD or NADP as acceptor"/>
    <property type="evidence" value="ECO:0007669"/>
    <property type="project" value="TreeGrafter"/>
</dbReference>
<dbReference type="RefSeq" id="WP_007746749.1">
    <property type="nucleotide sequence ID" value="NZ_CM001398.1"/>
</dbReference>
<dbReference type="PATRIC" id="fig|1045004.4.peg.1584"/>
<dbReference type="Proteomes" id="UP000004959">
    <property type="component" value="Chromosome"/>
</dbReference>
<dbReference type="SUPFAM" id="SSF51735">
    <property type="entry name" value="NAD(P)-binding Rossmann-fold domains"/>
    <property type="match status" value="1"/>
</dbReference>
<dbReference type="STRING" id="336988.NT96_01715"/>
<keyword evidence="3" id="KW-1185">Reference proteome</keyword>
<dbReference type="InterPro" id="IPR016040">
    <property type="entry name" value="NAD(P)-bd_dom"/>
</dbReference>
<dbReference type="eggNOG" id="COG2910">
    <property type="taxonomic scope" value="Bacteria"/>
</dbReference>
<gene>
    <name evidence="2" type="ORF">OKIT_1613</name>
</gene>
<sequence>MKLTVIGATGMAGSAIVLEAARRGHDVTAIARSAEKLADLKAKVPTAQTLIKDAFALTKDDLSNSDVVIDAFASSPKTAYLHVDLAAKLVALFRQSSQPRLFFILGAGSLHIGEDHHLAVKDMEKDPQNDSFISVPQNQLKELQFLQNVDDVNWVAVSPAASFHTGAATTILKGKDDLLFNQTGQSETSSGTMAKAILDEIEQENYHQTRFTIADGD</sequence>
<accession>G9WG82</accession>
<dbReference type="PANTHER" id="PTHR43355">
    <property type="entry name" value="FLAVIN REDUCTASE (NADPH)"/>
    <property type="match status" value="1"/>
</dbReference>
<dbReference type="InterPro" id="IPR051606">
    <property type="entry name" value="Polyketide_Oxido-like"/>
</dbReference>
<proteinExistence type="predicted"/>
<dbReference type="EMBL" id="AFVZ01000001">
    <property type="protein sequence ID" value="EHN59690.1"/>
    <property type="molecule type" value="Genomic_DNA"/>
</dbReference>
<dbReference type="HOGENOM" id="CLU_025711_3_2_9"/>
<name>G9WG82_9LACO</name>
<organism evidence="2 3">
    <name type="scientific">Oenococcus kitaharae DSM 17330</name>
    <dbReference type="NCBI Taxonomy" id="1045004"/>
    <lineage>
        <taxon>Bacteria</taxon>
        <taxon>Bacillati</taxon>
        <taxon>Bacillota</taxon>
        <taxon>Bacilli</taxon>
        <taxon>Lactobacillales</taxon>
        <taxon>Lactobacillaceae</taxon>
        <taxon>Oenococcus</taxon>
    </lineage>
</organism>
<dbReference type="InterPro" id="IPR036291">
    <property type="entry name" value="NAD(P)-bd_dom_sf"/>
</dbReference>
<comment type="caution">
    <text evidence="2">The sequence shown here is derived from an EMBL/GenBank/DDBJ whole genome shotgun (WGS) entry which is preliminary data.</text>
</comment>
<evidence type="ECO:0000313" key="3">
    <source>
        <dbReference type="Proteomes" id="UP000004959"/>
    </source>
</evidence>
<reference evidence="2 3" key="1">
    <citation type="journal article" date="2012" name="PLoS ONE">
        <title>Functional divergence in the genus oenococcus as predicted by genome sequencing of the newly-described species, Oenococcus kitaharae.</title>
        <authorList>
            <person name="Borneman A.R."/>
            <person name="McCarthy J.M."/>
            <person name="Chambers P.J."/>
            <person name="Bartowsky E.J."/>
        </authorList>
    </citation>
    <scope>NUCLEOTIDE SEQUENCE [LARGE SCALE GENOMIC DNA]</scope>
    <source>
        <strain evidence="3">DSM17330</strain>
    </source>
</reference>
<dbReference type="Pfam" id="PF13460">
    <property type="entry name" value="NAD_binding_10"/>
    <property type="match status" value="1"/>
</dbReference>
<dbReference type="PANTHER" id="PTHR43355:SF2">
    <property type="entry name" value="FLAVIN REDUCTASE (NADPH)"/>
    <property type="match status" value="1"/>
</dbReference>
<evidence type="ECO:0000259" key="1">
    <source>
        <dbReference type="Pfam" id="PF13460"/>
    </source>
</evidence>
<protein>
    <submittedName>
        <fullName evidence="2">Rrf2-linked NADH-flavin reductase</fullName>
    </submittedName>
</protein>
<dbReference type="OrthoDB" id="9785372at2"/>
<dbReference type="Gene3D" id="3.40.50.720">
    <property type="entry name" value="NAD(P)-binding Rossmann-like Domain"/>
    <property type="match status" value="1"/>
</dbReference>
<dbReference type="AlphaFoldDB" id="G9WG82"/>